<dbReference type="SUPFAM" id="SSF46785">
    <property type="entry name" value="Winged helix' DNA-binding domain"/>
    <property type="match status" value="1"/>
</dbReference>
<organism evidence="2 3">
    <name type="scientific">Koribacter versatilis (strain Ellin345)</name>
    <dbReference type="NCBI Taxonomy" id="204669"/>
    <lineage>
        <taxon>Bacteria</taxon>
        <taxon>Pseudomonadati</taxon>
        <taxon>Acidobacteriota</taxon>
        <taxon>Terriglobia</taxon>
        <taxon>Terriglobales</taxon>
        <taxon>Candidatus Korobacteraceae</taxon>
        <taxon>Candidatus Korobacter</taxon>
    </lineage>
</organism>
<sequence length="125" mass="14238">MGRMATRENNDERIALLQGTLDLLILRTLLLGPCHGQGVARSIRRQSEEVLFVDHGSLYVALQRLEDRGWIRAKWGVSDNNRKARFYSLTSKGREQLTEKTSEWRRLTRAMGLILDGADAQGEEV</sequence>
<dbReference type="InterPro" id="IPR052509">
    <property type="entry name" value="Metal_resp_DNA-bind_regulator"/>
</dbReference>
<name>Q1IQZ2_KORVE</name>
<gene>
    <name evidence="2" type="ordered locus">Acid345_1707</name>
</gene>
<dbReference type="HOGENOM" id="CLU_063440_3_3_0"/>
<dbReference type="EnsemblBacteria" id="ABF40708">
    <property type="protein sequence ID" value="ABF40708"/>
    <property type="gene ID" value="Acid345_1707"/>
</dbReference>
<dbReference type="InterPro" id="IPR036390">
    <property type="entry name" value="WH_DNA-bd_sf"/>
</dbReference>
<dbReference type="AlphaFoldDB" id="Q1IQZ2"/>
<dbReference type="eggNOG" id="COG1695">
    <property type="taxonomic scope" value="Bacteria"/>
</dbReference>
<proteinExistence type="predicted"/>
<dbReference type="EMBL" id="CP000360">
    <property type="protein sequence ID" value="ABF40708.1"/>
    <property type="molecule type" value="Genomic_DNA"/>
</dbReference>
<reference evidence="2 3" key="1">
    <citation type="journal article" date="2009" name="Appl. Environ. Microbiol.">
        <title>Three genomes from the phylum Acidobacteria provide insight into the lifestyles of these microorganisms in soils.</title>
        <authorList>
            <person name="Ward N.L."/>
            <person name="Challacombe J.F."/>
            <person name="Janssen P.H."/>
            <person name="Henrissat B."/>
            <person name="Coutinho P.M."/>
            <person name="Wu M."/>
            <person name="Xie G."/>
            <person name="Haft D.H."/>
            <person name="Sait M."/>
            <person name="Badger J."/>
            <person name="Barabote R.D."/>
            <person name="Bradley B."/>
            <person name="Brettin T.S."/>
            <person name="Brinkac L.M."/>
            <person name="Bruce D."/>
            <person name="Creasy T."/>
            <person name="Daugherty S.C."/>
            <person name="Davidsen T.M."/>
            <person name="DeBoy R.T."/>
            <person name="Detter J.C."/>
            <person name="Dodson R.J."/>
            <person name="Durkin A.S."/>
            <person name="Ganapathy A."/>
            <person name="Gwinn-Giglio M."/>
            <person name="Han C.S."/>
            <person name="Khouri H."/>
            <person name="Kiss H."/>
            <person name="Kothari S.P."/>
            <person name="Madupu R."/>
            <person name="Nelson K.E."/>
            <person name="Nelson W.C."/>
            <person name="Paulsen I."/>
            <person name="Penn K."/>
            <person name="Ren Q."/>
            <person name="Rosovitz M.J."/>
            <person name="Selengut J.D."/>
            <person name="Shrivastava S."/>
            <person name="Sullivan S.A."/>
            <person name="Tapia R."/>
            <person name="Thompson L.S."/>
            <person name="Watkins K.L."/>
            <person name="Yang Q."/>
            <person name="Yu C."/>
            <person name="Zafar N."/>
            <person name="Zhou L."/>
            <person name="Kuske C.R."/>
        </authorList>
    </citation>
    <scope>NUCLEOTIDE SEQUENCE [LARGE SCALE GENOMIC DNA]</scope>
    <source>
        <strain evidence="2 3">Ellin345</strain>
    </source>
</reference>
<dbReference type="NCBIfam" id="TIGR03433">
    <property type="entry name" value="padR_acidobact"/>
    <property type="match status" value="1"/>
</dbReference>
<dbReference type="InterPro" id="IPR005149">
    <property type="entry name" value="Tscrpt_reg_PadR_N"/>
</dbReference>
<dbReference type="PANTHER" id="PTHR33169">
    <property type="entry name" value="PADR-FAMILY TRANSCRIPTIONAL REGULATOR"/>
    <property type="match status" value="1"/>
</dbReference>
<dbReference type="InterPro" id="IPR036388">
    <property type="entry name" value="WH-like_DNA-bd_sf"/>
</dbReference>
<evidence type="ECO:0000259" key="1">
    <source>
        <dbReference type="Pfam" id="PF03551"/>
    </source>
</evidence>
<dbReference type="KEGG" id="aba:Acid345_1707"/>
<dbReference type="Gene3D" id="1.10.10.10">
    <property type="entry name" value="Winged helix-like DNA-binding domain superfamily/Winged helix DNA-binding domain"/>
    <property type="match status" value="1"/>
</dbReference>
<dbReference type="InterPro" id="IPR017799">
    <property type="entry name" value="Tscrpt_reg_PadR_acidobac-type"/>
</dbReference>
<accession>Q1IQZ2</accession>
<evidence type="ECO:0000313" key="3">
    <source>
        <dbReference type="Proteomes" id="UP000002432"/>
    </source>
</evidence>
<evidence type="ECO:0000313" key="2">
    <source>
        <dbReference type="EMBL" id="ABF40708.1"/>
    </source>
</evidence>
<dbReference type="Proteomes" id="UP000002432">
    <property type="component" value="Chromosome"/>
</dbReference>
<protein>
    <submittedName>
        <fullName evidence="2">Transcriptional regulator, PadR family</fullName>
    </submittedName>
</protein>
<keyword evidence="3" id="KW-1185">Reference proteome</keyword>
<dbReference type="PANTHER" id="PTHR33169:SF14">
    <property type="entry name" value="TRANSCRIPTIONAL REGULATOR RV3488"/>
    <property type="match status" value="1"/>
</dbReference>
<feature type="domain" description="Transcription regulator PadR N-terminal" evidence="1">
    <location>
        <begin position="25"/>
        <end position="99"/>
    </location>
</feature>
<dbReference type="Pfam" id="PF03551">
    <property type="entry name" value="PadR"/>
    <property type="match status" value="1"/>
</dbReference>